<dbReference type="AlphaFoldDB" id="A0A415MB31"/>
<evidence type="ECO:0000313" key="10">
    <source>
        <dbReference type="Proteomes" id="UP000285844"/>
    </source>
</evidence>
<accession>A0A415MB31</accession>
<feature type="binding site" evidence="5">
    <location>
        <begin position="67"/>
        <end position="70"/>
    </location>
    <ligand>
        <name>GTP</name>
        <dbReference type="ChEBI" id="CHEBI:37565"/>
    </ligand>
</feature>
<sequence length="303" mass="34504">MEIYMEEKKRAINWYPGHMTKARRMMEEDIKLVDLVIEIVDARIPLSSRNPDIDKLAKNKARIVLLNKSDLADDTVTDEWITYFKDKGFYCLKLNSRLNVSNRAVNNLITVACSAKIERDRARGIKNRSIKAMIVGIPNVGKSTFINSFTGRKSAKTGNKPGVTKGKQWIRINGSVELLDTPGILWPKIEDRNVGERLAMIGSINDQILNIEELALETIKFLRKNYQPQLYSRYDITEDIFDNVDTETMMNPENAAALCIMEHIARKRGCIKKGSDIDYEKCAACILDDFREGKIGTISLERP</sequence>
<dbReference type="SUPFAM" id="SSF52540">
    <property type="entry name" value="P-loop containing nucleoside triphosphate hydrolases"/>
    <property type="match status" value="1"/>
</dbReference>
<keyword evidence="4" id="KW-0963">Cytoplasm</keyword>
<evidence type="ECO:0000256" key="4">
    <source>
        <dbReference type="PIRNR" id="PIRNR006230"/>
    </source>
</evidence>
<dbReference type="GO" id="GO:0003924">
    <property type="term" value="F:GTPase activity"/>
    <property type="evidence" value="ECO:0007669"/>
    <property type="project" value="TreeGrafter"/>
</dbReference>
<feature type="binding site" evidence="5">
    <location>
        <begin position="139"/>
        <end position="144"/>
    </location>
    <ligand>
        <name>GTP</name>
        <dbReference type="ChEBI" id="CHEBI:37565"/>
    </ligand>
</feature>
<reference evidence="9 10" key="1">
    <citation type="submission" date="2018-08" db="EMBL/GenBank/DDBJ databases">
        <title>A genome reference for cultivated species of the human gut microbiota.</title>
        <authorList>
            <person name="Zou Y."/>
            <person name="Xue W."/>
            <person name="Luo G."/>
        </authorList>
    </citation>
    <scope>NUCLEOTIDE SEQUENCE [LARGE SCALE GENOMIC DNA]</scope>
    <source>
        <strain evidence="8 9">AF36-7BH</strain>
        <strain evidence="7 10">AM37-3BH</strain>
    </source>
</reference>
<dbReference type="PANTHER" id="PTHR45782:SF4">
    <property type="entry name" value="MITOCHONDRIAL RIBOSOME-ASSOCIATED GTPASE 1"/>
    <property type="match status" value="1"/>
</dbReference>
<keyword evidence="2 4" id="KW-0547">Nucleotide-binding</keyword>
<dbReference type="Proteomes" id="UP000285844">
    <property type="component" value="Unassembled WGS sequence"/>
</dbReference>
<dbReference type="GO" id="GO:0005737">
    <property type="term" value="C:cytoplasm"/>
    <property type="evidence" value="ECO:0007669"/>
    <property type="project" value="UniProtKB-SubCell"/>
</dbReference>
<dbReference type="InterPro" id="IPR030378">
    <property type="entry name" value="G_CP_dom"/>
</dbReference>
<evidence type="ECO:0000256" key="3">
    <source>
        <dbReference type="ARBA" id="ARBA00023134"/>
    </source>
</evidence>
<comment type="subcellular location">
    <subcellularLocation>
        <location evidence="4">Cytoplasm</location>
    </subcellularLocation>
</comment>
<protein>
    <recommendedName>
        <fullName evidence="1 4">Ribosome biogenesis GTPase A</fullName>
    </recommendedName>
</protein>
<feature type="binding site" evidence="5">
    <location>
        <position position="183"/>
    </location>
    <ligand>
        <name>GTP</name>
        <dbReference type="ChEBI" id="CHEBI:37565"/>
    </ligand>
</feature>
<evidence type="ECO:0000313" key="8">
    <source>
        <dbReference type="EMBL" id="RHL67902.1"/>
    </source>
</evidence>
<dbReference type="EMBL" id="QSHM01000004">
    <property type="protein sequence ID" value="RHC13833.1"/>
    <property type="molecule type" value="Genomic_DNA"/>
</dbReference>
<evidence type="ECO:0000313" key="9">
    <source>
        <dbReference type="Proteomes" id="UP000285201"/>
    </source>
</evidence>
<keyword evidence="3 4" id="KW-0342">GTP-binding</keyword>
<comment type="caution">
    <text evidence="8">The sequence shown here is derived from an EMBL/GenBank/DDBJ whole genome shotgun (WGS) entry which is preliminary data.</text>
</comment>
<dbReference type="Gene3D" id="3.40.50.300">
    <property type="entry name" value="P-loop containing nucleotide triphosphate hydrolases"/>
    <property type="match status" value="1"/>
</dbReference>
<dbReference type="Gene3D" id="1.10.1580.10">
    <property type="match status" value="1"/>
</dbReference>
<organism evidence="8 9">
    <name type="scientific">Lachnospira eligens</name>
    <dbReference type="NCBI Taxonomy" id="39485"/>
    <lineage>
        <taxon>Bacteria</taxon>
        <taxon>Bacillati</taxon>
        <taxon>Bacillota</taxon>
        <taxon>Clostridia</taxon>
        <taxon>Lachnospirales</taxon>
        <taxon>Lachnospiraceae</taxon>
        <taxon>Lachnospira</taxon>
    </lineage>
</organism>
<dbReference type="InterPro" id="IPR023179">
    <property type="entry name" value="GTP-bd_ortho_bundle_sf"/>
</dbReference>
<dbReference type="GO" id="GO:0005525">
    <property type="term" value="F:GTP binding"/>
    <property type="evidence" value="ECO:0007669"/>
    <property type="project" value="UniProtKB-KW"/>
</dbReference>
<dbReference type="FunFam" id="3.40.50.300:FF:000590">
    <property type="entry name" value="Ribosome biogenesis GTPase A"/>
    <property type="match status" value="1"/>
</dbReference>
<dbReference type="InterPro" id="IPR016478">
    <property type="entry name" value="GTPase_MTG1"/>
</dbReference>
<dbReference type="InterPro" id="IPR027417">
    <property type="entry name" value="P-loop_NTPase"/>
</dbReference>
<dbReference type="PANTHER" id="PTHR45782">
    <property type="entry name" value="MITOCHONDRIAL RIBOSOME-ASSOCIATED GTPASE 1"/>
    <property type="match status" value="1"/>
</dbReference>
<gene>
    <name evidence="8" type="primary">ylqF</name>
    <name evidence="8" type="ORF">DW007_08410</name>
    <name evidence="7" type="ORF">DW858_05045</name>
</gene>
<dbReference type="InterPro" id="IPR019991">
    <property type="entry name" value="GTP-bd_ribosome_bgen"/>
</dbReference>
<dbReference type="PRINTS" id="PR00326">
    <property type="entry name" value="GTP1OBG"/>
</dbReference>
<comment type="function">
    <text evidence="4">Required for a late step of 50S ribosomal subunit assembly. Has GTPase activity.</text>
</comment>
<comment type="similarity">
    <text evidence="4">Belongs to the TRAFAC class YlqF/YawG GTPase family. MTG1 subfamily.</text>
</comment>
<evidence type="ECO:0000259" key="6">
    <source>
        <dbReference type="PROSITE" id="PS51721"/>
    </source>
</evidence>
<dbReference type="PIRSF" id="PIRSF006230">
    <property type="entry name" value="MG442"/>
    <property type="match status" value="1"/>
</dbReference>
<evidence type="ECO:0000313" key="7">
    <source>
        <dbReference type="EMBL" id="RHC13833.1"/>
    </source>
</evidence>
<dbReference type="EMBL" id="QROY01000006">
    <property type="protein sequence ID" value="RHL67902.1"/>
    <property type="molecule type" value="Genomic_DNA"/>
</dbReference>
<feature type="domain" description="CP-type G" evidence="6">
    <location>
        <begin position="19"/>
        <end position="187"/>
    </location>
</feature>
<name>A0A415MB31_9FIRM</name>
<evidence type="ECO:0000256" key="5">
    <source>
        <dbReference type="PIRSR" id="PIRSR006230-1"/>
    </source>
</evidence>
<proteinExistence type="inferred from homology"/>
<dbReference type="NCBIfam" id="TIGR03596">
    <property type="entry name" value="GTPase_YlqF"/>
    <property type="match status" value="1"/>
</dbReference>
<feature type="binding site" evidence="5">
    <location>
        <begin position="95"/>
        <end position="96"/>
    </location>
    <ligand>
        <name>GTP</name>
        <dbReference type="ChEBI" id="CHEBI:37565"/>
    </ligand>
</feature>
<dbReference type="GO" id="GO:0006412">
    <property type="term" value="P:translation"/>
    <property type="evidence" value="ECO:0007669"/>
    <property type="project" value="TreeGrafter"/>
</dbReference>
<evidence type="ECO:0000256" key="2">
    <source>
        <dbReference type="ARBA" id="ARBA00022741"/>
    </source>
</evidence>
<dbReference type="Pfam" id="PF01926">
    <property type="entry name" value="MMR_HSR1"/>
    <property type="match status" value="1"/>
</dbReference>
<evidence type="ECO:0000256" key="1">
    <source>
        <dbReference type="ARBA" id="ARBA00014898"/>
    </source>
</evidence>
<dbReference type="Proteomes" id="UP000285201">
    <property type="component" value="Unassembled WGS sequence"/>
</dbReference>
<dbReference type="CDD" id="cd01856">
    <property type="entry name" value="YlqF"/>
    <property type="match status" value="1"/>
</dbReference>
<dbReference type="InterPro" id="IPR006073">
    <property type="entry name" value="GTP-bd"/>
</dbReference>
<dbReference type="PROSITE" id="PS51721">
    <property type="entry name" value="G_CP"/>
    <property type="match status" value="1"/>
</dbReference>